<dbReference type="Gene3D" id="2.40.50.140">
    <property type="entry name" value="Nucleic acid-binding proteins"/>
    <property type="match status" value="1"/>
</dbReference>
<dbReference type="Proteomes" id="UP001218170">
    <property type="component" value="Unassembled WGS sequence"/>
</dbReference>
<organism evidence="5 6">
    <name type="scientific">Microbacterium thalli</name>
    <dbReference type="NCBI Taxonomy" id="3027921"/>
    <lineage>
        <taxon>Bacteria</taxon>
        <taxon>Bacillati</taxon>
        <taxon>Actinomycetota</taxon>
        <taxon>Actinomycetes</taxon>
        <taxon>Micrococcales</taxon>
        <taxon>Microbacteriaceae</taxon>
        <taxon>Microbacterium</taxon>
    </lineage>
</organism>
<evidence type="ECO:0000256" key="4">
    <source>
        <dbReference type="SAM" id="MobiDB-lite"/>
    </source>
</evidence>
<dbReference type="InterPro" id="IPR011344">
    <property type="entry name" value="ssDNA-bd"/>
</dbReference>
<reference evidence="5 6" key="1">
    <citation type="submission" date="2023-02" db="EMBL/GenBank/DDBJ databases">
        <title>Study of novel species of the Microbacterium genus.</title>
        <authorList>
            <person name="Arroyo-Herrera I."/>
            <person name="Roman-Ponce B."/>
            <person name="Vasquez-Murrieta M.S."/>
        </authorList>
    </citation>
    <scope>NUCLEOTIDE SEQUENCE [LARGE SCALE GENOMIC DNA]</scope>
    <source>
        <strain evidence="5 6">NE1TT3</strain>
    </source>
</reference>
<accession>A0ABT5SL65</accession>
<keyword evidence="6" id="KW-1185">Reference proteome</keyword>
<dbReference type="HAMAP" id="MF_00984">
    <property type="entry name" value="SSB"/>
    <property type="match status" value="1"/>
</dbReference>
<protein>
    <recommendedName>
        <fullName evidence="2 3">Single-stranded DNA-binding protein</fullName>
        <shortName evidence="2">SSB</shortName>
    </recommendedName>
</protein>
<comment type="caution">
    <text evidence="5">The sequence shown here is derived from an EMBL/GenBank/DDBJ whole genome shotgun (WGS) entry which is preliminary data.</text>
</comment>
<dbReference type="RefSeq" id="WP_274264603.1">
    <property type="nucleotide sequence ID" value="NZ_JAQZCI010000002.1"/>
</dbReference>
<sequence>MSDRITVIGNIATEPEQRRTGSGIPVTTFRLASSQRYRDPQSGEWVDGTTNWYRICVFRSLGENAFASLRKGQRIIVDGKLRVKEWEAGGKKGIEVEVEADAIGPDLKWGTAVFHKRAAGEPTSSGAAPTVEGTADADVWSLPGGVPTAGLREQTDASTATAEGHWAPAEPEPAPF</sequence>
<dbReference type="SUPFAM" id="SSF50249">
    <property type="entry name" value="Nucleic acid-binding proteins"/>
    <property type="match status" value="1"/>
</dbReference>
<comment type="subunit">
    <text evidence="2">Homotetramer.</text>
</comment>
<dbReference type="PANTHER" id="PTHR10302:SF0">
    <property type="entry name" value="SINGLE-STRANDED DNA-BINDING PROTEIN, MITOCHONDRIAL"/>
    <property type="match status" value="1"/>
</dbReference>
<evidence type="ECO:0000256" key="2">
    <source>
        <dbReference type="HAMAP-Rule" id="MF_00984"/>
    </source>
</evidence>
<gene>
    <name evidence="5" type="primary">ssb</name>
    <name evidence="5" type="ORF">PUW80_10440</name>
</gene>
<dbReference type="PROSITE" id="PS50935">
    <property type="entry name" value="SSB"/>
    <property type="match status" value="1"/>
</dbReference>
<evidence type="ECO:0000256" key="3">
    <source>
        <dbReference type="RuleBase" id="RU000524"/>
    </source>
</evidence>
<proteinExistence type="inferred from homology"/>
<name>A0ABT5SL65_9MICO</name>
<dbReference type="EMBL" id="JAQZCI010000002">
    <property type="protein sequence ID" value="MDD7962762.1"/>
    <property type="molecule type" value="Genomic_DNA"/>
</dbReference>
<dbReference type="GO" id="GO:0003677">
    <property type="term" value="F:DNA binding"/>
    <property type="evidence" value="ECO:0007669"/>
    <property type="project" value="UniProtKB-KW"/>
</dbReference>
<dbReference type="NCBIfam" id="TIGR00621">
    <property type="entry name" value="ssb"/>
    <property type="match status" value="1"/>
</dbReference>
<evidence type="ECO:0000256" key="1">
    <source>
        <dbReference type="ARBA" id="ARBA00023125"/>
    </source>
</evidence>
<dbReference type="Pfam" id="PF00436">
    <property type="entry name" value="SSB"/>
    <property type="match status" value="1"/>
</dbReference>
<evidence type="ECO:0000313" key="6">
    <source>
        <dbReference type="Proteomes" id="UP001218170"/>
    </source>
</evidence>
<feature type="region of interest" description="Disordered" evidence="4">
    <location>
        <begin position="120"/>
        <end position="176"/>
    </location>
</feature>
<evidence type="ECO:0000313" key="5">
    <source>
        <dbReference type="EMBL" id="MDD7962762.1"/>
    </source>
</evidence>
<dbReference type="CDD" id="cd04496">
    <property type="entry name" value="SSB_OBF"/>
    <property type="match status" value="1"/>
</dbReference>
<dbReference type="InterPro" id="IPR012340">
    <property type="entry name" value="NA-bd_OB-fold"/>
</dbReference>
<dbReference type="PANTHER" id="PTHR10302">
    <property type="entry name" value="SINGLE-STRANDED DNA-BINDING PROTEIN"/>
    <property type="match status" value="1"/>
</dbReference>
<keyword evidence="1 2" id="KW-0238">DNA-binding</keyword>
<comment type="caution">
    <text evidence="2">Lacks conserved residue(s) required for the propagation of feature annotation.</text>
</comment>
<dbReference type="InterPro" id="IPR000424">
    <property type="entry name" value="Primosome_PriB/ssb"/>
</dbReference>